<sequence length="117" mass="13697">NGRNVRHQAKHVMVICSILNDSDNLWKPDQHYTVALYSKVEDYTLLKKVLALLIQDLHDIVNYSIMDEFGNLWNVKLYFFSDWKFLALYLGLNSANAKNFCPYCSCNKKEIGLYNKK</sequence>
<evidence type="ECO:0000313" key="1">
    <source>
        <dbReference type="EMBL" id="CAG8838270.1"/>
    </source>
</evidence>
<proteinExistence type="predicted"/>
<protein>
    <submittedName>
        <fullName evidence="1">42147_t:CDS:1</fullName>
    </submittedName>
</protein>
<feature type="non-terminal residue" evidence="1">
    <location>
        <position position="1"/>
    </location>
</feature>
<organism evidence="1 2">
    <name type="scientific">Gigaspora margarita</name>
    <dbReference type="NCBI Taxonomy" id="4874"/>
    <lineage>
        <taxon>Eukaryota</taxon>
        <taxon>Fungi</taxon>
        <taxon>Fungi incertae sedis</taxon>
        <taxon>Mucoromycota</taxon>
        <taxon>Glomeromycotina</taxon>
        <taxon>Glomeromycetes</taxon>
        <taxon>Diversisporales</taxon>
        <taxon>Gigasporaceae</taxon>
        <taxon>Gigaspora</taxon>
    </lineage>
</organism>
<keyword evidence="2" id="KW-1185">Reference proteome</keyword>
<dbReference type="EMBL" id="CAJVQB010057690">
    <property type="protein sequence ID" value="CAG8838270.1"/>
    <property type="molecule type" value="Genomic_DNA"/>
</dbReference>
<evidence type="ECO:0000313" key="2">
    <source>
        <dbReference type="Proteomes" id="UP000789901"/>
    </source>
</evidence>
<accession>A0ABN7WQZ6</accession>
<reference evidence="1 2" key="1">
    <citation type="submission" date="2021-06" db="EMBL/GenBank/DDBJ databases">
        <authorList>
            <person name="Kallberg Y."/>
            <person name="Tangrot J."/>
            <person name="Rosling A."/>
        </authorList>
    </citation>
    <scope>NUCLEOTIDE SEQUENCE [LARGE SCALE GENOMIC DNA]</scope>
    <source>
        <strain evidence="1 2">120-4 pot B 10/14</strain>
    </source>
</reference>
<gene>
    <name evidence="1" type="ORF">GMARGA_LOCUS33891</name>
</gene>
<dbReference type="PANTHER" id="PTHR31424">
    <property type="entry name" value="PROTEIN CBG23806"/>
    <property type="match status" value="1"/>
</dbReference>
<comment type="caution">
    <text evidence="1">The sequence shown here is derived from an EMBL/GenBank/DDBJ whole genome shotgun (WGS) entry which is preliminary data.</text>
</comment>
<dbReference type="Proteomes" id="UP000789901">
    <property type="component" value="Unassembled WGS sequence"/>
</dbReference>
<name>A0ABN7WQZ6_GIGMA</name>
<dbReference type="PANTHER" id="PTHR31424:SF5">
    <property type="entry name" value="APPLE DOMAIN-CONTAINING PROTEIN"/>
    <property type="match status" value="1"/>
</dbReference>